<accession>A0A6A5WX66</accession>
<sequence length="413" mass="44305">MNNPLTRCLPQRKRGKKVSTVGLKKALAARAEASPQSRSTQAGVGDNTRPGIGGSGETNGTPCTDRLSTSLLGSSSRVPAKTPVTPPTTPLVDHKKAATLGMGKLKVPLLQAPSPPGEGKGKKAAKASSKSPLHVLDKNTLGSANETTRTPTRQNTFLKGQHMLATSLPYSSPSGSRGQQDVALSPSRASENLILVESGGDSDSLSDRVAHFAMPKLRKQKEASVKEYGGGHNVFLDVDLHQSDPQEPSKSIKRNQPCTIAGRPSGSTSQGYIAGDGKLGKRSAKSKYGKPTVPDLQDFIIDDGEDDYSEDSFSDSEEESDQASFVPTFSLSNELDNLKIDMVEWPSRGSPTRSNMKQETADLRINKKSFGNASGLRRKRSRAPSPEAFPQDATLPLKRHCETRHIIDSEDEH</sequence>
<evidence type="ECO:0000313" key="3">
    <source>
        <dbReference type="Proteomes" id="UP000799779"/>
    </source>
</evidence>
<dbReference type="EMBL" id="ML977566">
    <property type="protein sequence ID" value="KAF2004751.1"/>
    <property type="molecule type" value="Genomic_DNA"/>
</dbReference>
<protein>
    <submittedName>
        <fullName evidence="2">Uncharacterized protein</fullName>
    </submittedName>
</protein>
<feature type="compositionally biased region" description="Acidic residues" evidence="1">
    <location>
        <begin position="300"/>
        <end position="321"/>
    </location>
</feature>
<reference evidence="2" key="1">
    <citation type="journal article" date="2020" name="Stud. Mycol.">
        <title>101 Dothideomycetes genomes: a test case for predicting lifestyles and emergence of pathogens.</title>
        <authorList>
            <person name="Haridas S."/>
            <person name="Albert R."/>
            <person name="Binder M."/>
            <person name="Bloem J."/>
            <person name="Labutti K."/>
            <person name="Salamov A."/>
            <person name="Andreopoulos B."/>
            <person name="Baker S."/>
            <person name="Barry K."/>
            <person name="Bills G."/>
            <person name="Bluhm B."/>
            <person name="Cannon C."/>
            <person name="Castanera R."/>
            <person name="Culley D."/>
            <person name="Daum C."/>
            <person name="Ezra D."/>
            <person name="Gonzalez J."/>
            <person name="Henrissat B."/>
            <person name="Kuo A."/>
            <person name="Liang C."/>
            <person name="Lipzen A."/>
            <person name="Lutzoni F."/>
            <person name="Magnuson J."/>
            <person name="Mondo S."/>
            <person name="Nolan M."/>
            <person name="Ohm R."/>
            <person name="Pangilinan J."/>
            <person name="Park H.-J."/>
            <person name="Ramirez L."/>
            <person name="Alfaro M."/>
            <person name="Sun H."/>
            <person name="Tritt A."/>
            <person name="Yoshinaga Y."/>
            <person name="Zwiers L.-H."/>
            <person name="Turgeon B."/>
            <person name="Goodwin S."/>
            <person name="Spatafora J."/>
            <person name="Crous P."/>
            <person name="Grigoriev I."/>
        </authorList>
    </citation>
    <scope>NUCLEOTIDE SEQUENCE</scope>
    <source>
        <strain evidence="2">CBS 123094</strain>
    </source>
</reference>
<dbReference type="AlphaFoldDB" id="A0A6A5WX66"/>
<proteinExistence type="predicted"/>
<organism evidence="2 3">
    <name type="scientific">Amniculicola lignicola CBS 123094</name>
    <dbReference type="NCBI Taxonomy" id="1392246"/>
    <lineage>
        <taxon>Eukaryota</taxon>
        <taxon>Fungi</taxon>
        <taxon>Dikarya</taxon>
        <taxon>Ascomycota</taxon>
        <taxon>Pezizomycotina</taxon>
        <taxon>Dothideomycetes</taxon>
        <taxon>Pleosporomycetidae</taxon>
        <taxon>Pleosporales</taxon>
        <taxon>Amniculicolaceae</taxon>
        <taxon>Amniculicola</taxon>
    </lineage>
</organism>
<feature type="compositionally biased region" description="Polar residues" evidence="1">
    <location>
        <begin position="140"/>
        <end position="156"/>
    </location>
</feature>
<feature type="region of interest" description="Disordered" evidence="1">
    <location>
        <begin position="242"/>
        <end position="323"/>
    </location>
</feature>
<keyword evidence="3" id="KW-1185">Reference proteome</keyword>
<feature type="region of interest" description="Disordered" evidence="1">
    <location>
        <begin position="27"/>
        <end position="94"/>
    </location>
</feature>
<gene>
    <name evidence="2" type="ORF">P154DRAFT_531309</name>
</gene>
<feature type="compositionally biased region" description="Polar residues" evidence="1">
    <location>
        <begin position="349"/>
        <end position="358"/>
    </location>
</feature>
<evidence type="ECO:0000256" key="1">
    <source>
        <dbReference type="SAM" id="MobiDB-lite"/>
    </source>
</evidence>
<feature type="region of interest" description="Disordered" evidence="1">
    <location>
        <begin position="1"/>
        <end position="20"/>
    </location>
</feature>
<dbReference type="Proteomes" id="UP000799779">
    <property type="component" value="Unassembled WGS sequence"/>
</dbReference>
<evidence type="ECO:0000313" key="2">
    <source>
        <dbReference type="EMBL" id="KAF2004751.1"/>
    </source>
</evidence>
<feature type="region of interest" description="Disordered" evidence="1">
    <location>
        <begin position="108"/>
        <end position="156"/>
    </location>
</feature>
<feature type="compositionally biased region" description="Polar residues" evidence="1">
    <location>
        <begin position="245"/>
        <end position="258"/>
    </location>
</feature>
<feature type="compositionally biased region" description="Low complexity" evidence="1">
    <location>
        <begin position="67"/>
        <end position="76"/>
    </location>
</feature>
<feature type="region of interest" description="Disordered" evidence="1">
    <location>
        <begin position="346"/>
        <end position="394"/>
    </location>
</feature>
<name>A0A6A5WX66_9PLEO</name>